<keyword evidence="3" id="KW-1185">Reference proteome</keyword>
<accession>A0A6B0QYB7</accession>
<proteinExistence type="predicted"/>
<evidence type="ECO:0000313" key="3">
    <source>
        <dbReference type="Proteomes" id="UP000322234"/>
    </source>
</evidence>
<dbReference type="AlphaFoldDB" id="A0A6B0QYB7"/>
<gene>
    <name evidence="2" type="ORF">E5288_WYG022800</name>
</gene>
<comment type="caution">
    <text evidence="2">The sequence shown here is derived from an EMBL/GenBank/DDBJ whole genome shotgun (WGS) entry which is preliminary data.</text>
</comment>
<evidence type="ECO:0000313" key="2">
    <source>
        <dbReference type="EMBL" id="MXQ82879.1"/>
    </source>
</evidence>
<sequence>MGKVHREPSRGPANGHSLSLQSWDLYNTEELRKYGKYRCSVVIVACPLIVGSAGFAWVGRMNLKSAAIKH</sequence>
<dbReference type="Proteomes" id="UP000322234">
    <property type="component" value="Unassembled WGS sequence"/>
</dbReference>
<name>A0A6B0QYB7_9CETA</name>
<feature type="transmembrane region" description="Helical" evidence="1">
    <location>
        <begin position="39"/>
        <end position="58"/>
    </location>
</feature>
<protein>
    <submittedName>
        <fullName evidence="2">Uncharacterized protein</fullName>
    </submittedName>
</protein>
<keyword evidence="1" id="KW-1133">Transmembrane helix</keyword>
<keyword evidence="1" id="KW-0812">Transmembrane</keyword>
<keyword evidence="1" id="KW-0472">Membrane</keyword>
<evidence type="ECO:0000256" key="1">
    <source>
        <dbReference type="SAM" id="Phobius"/>
    </source>
</evidence>
<organism evidence="2 3">
    <name type="scientific">Bos mutus</name>
    <name type="common">wild yak</name>
    <dbReference type="NCBI Taxonomy" id="72004"/>
    <lineage>
        <taxon>Eukaryota</taxon>
        <taxon>Metazoa</taxon>
        <taxon>Chordata</taxon>
        <taxon>Craniata</taxon>
        <taxon>Vertebrata</taxon>
        <taxon>Euteleostomi</taxon>
        <taxon>Mammalia</taxon>
        <taxon>Eutheria</taxon>
        <taxon>Laurasiatheria</taxon>
        <taxon>Artiodactyla</taxon>
        <taxon>Ruminantia</taxon>
        <taxon>Pecora</taxon>
        <taxon>Bovidae</taxon>
        <taxon>Bovinae</taxon>
        <taxon>Bos</taxon>
    </lineage>
</organism>
<dbReference type="EMBL" id="VBQZ03000014">
    <property type="protein sequence ID" value="MXQ82879.1"/>
    <property type="molecule type" value="Genomic_DNA"/>
</dbReference>
<reference evidence="2" key="1">
    <citation type="submission" date="2019-10" db="EMBL/GenBank/DDBJ databases">
        <title>The sequence and de novo assembly of the wild yak genome.</title>
        <authorList>
            <person name="Liu Y."/>
        </authorList>
    </citation>
    <scope>NUCLEOTIDE SEQUENCE [LARGE SCALE GENOMIC DNA]</scope>
    <source>
        <strain evidence="2">WY2019</strain>
    </source>
</reference>